<reference evidence="3" key="1">
    <citation type="submission" date="2021-01" db="EMBL/GenBank/DDBJ databases">
        <title>Adiantum capillus-veneris genome.</title>
        <authorList>
            <person name="Fang Y."/>
            <person name="Liao Q."/>
        </authorList>
    </citation>
    <scope>NUCLEOTIDE SEQUENCE</scope>
    <source>
        <strain evidence="3">H3</strain>
        <tissue evidence="3">Leaf</tissue>
    </source>
</reference>
<keyword evidence="4" id="KW-1185">Reference proteome</keyword>
<keyword evidence="1" id="KW-0175">Coiled coil</keyword>
<dbReference type="AlphaFoldDB" id="A0A9D4UUB8"/>
<organism evidence="3 4">
    <name type="scientific">Adiantum capillus-veneris</name>
    <name type="common">Maidenhair fern</name>
    <dbReference type="NCBI Taxonomy" id="13818"/>
    <lineage>
        <taxon>Eukaryota</taxon>
        <taxon>Viridiplantae</taxon>
        <taxon>Streptophyta</taxon>
        <taxon>Embryophyta</taxon>
        <taxon>Tracheophyta</taxon>
        <taxon>Polypodiopsida</taxon>
        <taxon>Polypodiidae</taxon>
        <taxon>Polypodiales</taxon>
        <taxon>Pteridineae</taxon>
        <taxon>Pteridaceae</taxon>
        <taxon>Vittarioideae</taxon>
        <taxon>Adiantum</taxon>
    </lineage>
</organism>
<name>A0A9D4UUB8_ADICA</name>
<gene>
    <name evidence="3" type="ORF">GOP47_0010226</name>
</gene>
<proteinExistence type="predicted"/>
<dbReference type="OrthoDB" id="10644138at2759"/>
<feature type="coiled-coil region" evidence="1">
    <location>
        <begin position="29"/>
        <end position="57"/>
    </location>
</feature>
<dbReference type="Proteomes" id="UP000886520">
    <property type="component" value="Chromosome 10"/>
</dbReference>
<evidence type="ECO:0000313" key="3">
    <source>
        <dbReference type="EMBL" id="KAI5074265.1"/>
    </source>
</evidence>
<protein>
    <submittedName>
        <fullName evidence="3">Uncharacterized protein</fullName>
    </submittedName>
</protein>
<comment type="caution">
    <text evidence="3">The sequence shown here is derived from an EMBL/GenBank/DDBJ whole genome shotgun (WGS) entry which is preliminary data.</text>
</comment>
<evidence type="ECO:0000256" key="1">
    <source>
        <dbReference type="SAM" id="Coils"/>
    </source>
</evidence>
<feature type="region of interest" description="Disordered" evidence="2">
    <location>
        <begin position="74"/>
        <end position="122"/>
    </location>
</feature>
<accession>A0A9D4UUB8</accession>
<evidence type="ECO:0000313" key="4">
    <source>
        <dbReference type="Proteomes" id="UP000886520"/>
    </source>
</evidence>
<feature type="region of interest" description="Disordered" evidence="2">
    <location>
        <begin position="136"/>
        <end position="162"/>
    </location>
</feature>
<sequence length="162" mass="18455">MRLVRSYHALGTPKQVDPSRITLVVDPTVEEADQHIRDEQEEIVRMLHRELEDVDRRVTRSRARAYNIPLRLQDTGEGSARRKSIRKGKLPIRTPRQRANEAFRLIHTPEEEEDSDPDPVGADEATYAMVIEPEFDDEGNVVADGDMLFSASSSSSSEDEFH</sequence>
<evidence type="ECO:0000256" key="2">
    <source>
        <dbReference type="SAM" id="MobiDB-lite"/>
    </source>
</evidence>
<feature type="compositionally biased region" description="Basic residues" evidence="2">
    <location>
        <begin position="81"/>
        <end position="90"/>
    </location>
</feature>
<dbReference type="EMBL" id="JABFUD020000010">
    <property type="protein sequence ID" value="KAI5074265.1"/>
    <property type="molecule type" value="Genomic_DNA"/>
</dbReference>